<dbReference type="Proteomes" id="UP000759131">
    <property type="component" value="Unassembled WGS sequence"/>
</dbReference>
<feature type="domain" description="Peptidase C1A papain C-terminal" evidence="7">
    <location>
        <begin position="88"/>
        <end position="306"/>
    </location>
</feature>
<reference evidence="9" key="1">
    <citation type="submission" date="2020-11" db="EMBL/GenBank/DDBJ databases">
        <authorList>
            <person name="Tran Van P."/>
        </authorList>
    </citation>
    <scope>NUCLEOTIDE SEQUENCE</scope>
</reference>
<dbReference type="InterPro" id="IPR013201">
    <property type="entry name" value="Prot_inhib_I29"/>
</dbReference>
<gene>
    <name evidence="9" type="ORF">OSB1V03_LOCUS11388</name>
</gene>
<evidence type="ECO:0000256" key="4">
    <source>
        <dbReference type="ARBA" id="ARBA00022807"/>
    </source>
</evidence>
<dbReference type="InterPro" id="IPR038765">
    <property type="entry name" value="Papain-like_cys_pep_sf"/>
</dbReference>
<keyword evidence="10" id="KW-1185">Reference proteome</keyword>
<evidence type="ECO:0000313" key="9">
    <source>
        <dbReference type="EMBL" id="CAD7630977.1"/>
    </source>
</evidence>
<evidence type="ECO:0000259" key="7">
    <source>
        <dbReference type="SMART" id="SM00645"/>
    </source>
</evidence>
<keyword evidence="5" id="KW-0865">Zymogen</keyword>
<dbReference type="InterPro" id="IPR013128">
    <property type="entry name" value="Peptidase_C1A"/>
</dbReference>
<dbReference type="InterPro" id="IPR025661">
    <property type="entry name" value="Pept_asp_AS"/>
</dbReference>
<dbReference type="EMBL" id="CAJPIZ010008830">
    <property type="protein sequence ID" value="CAG2111407.1"/>
    <property type="molecule type" value="Genomic_DNA"/>
</dbReference>
<evidence type="ECO:0000259" key="8">
    <source>
        <dbReference type="SMART" id="SM00848"/>
    </source>
</evidence>
<dbReference type="AlphaFoldDB" id="A0A7R9KZF8"/>
<organism evidence="9">
    <name type="scientific">Medioppia subpectinata</name>
    <dbReference type="NCBI Taxonomy" id="1979941"/>
    <lineage>
        <taxon>Eukaryota</taxon>
        <taxon>Metazoa</taxon>
        <taxon>Ecdysozoa</taxon>
        <taxon>Arthropoda</taxon>
        <taxon>Chelicerata</taxon>
        <taxon>Arachnida</taxon>
        <taxon>Acari</taxon>
        <taxon>Acariformes</taxon>
        <taxon>Sarcoptiformes</taxon>
        <taxon>Oribatida</taxon>
        <taxon>Brachypylina</taxon>
        <taxon>Oppioidea</taxon>
        <taxon>Oppiidae</taxon>
        <taxon>Medioppia</taxon>
    </lineage>
</organism>
<dbReference type="GO" id="GO:0006508">
    <property type="term" value="P:proteolysis"/>
    <property type="evidence" value="ECO:0007669"/>
    <property type="project" value="UniProtKB-KW"/>
</dbReference>
<dbReference type="EMBL" id="OC863405">
    <property type="protein sequence ID" value="CAD7630977.1"/>
    <property type="molecule type" value="Genomic_DNA"/>
</dbReference>
<sequence length="307" mass="33767">MEINHSKQYSTAEEEEQRKVNFLQTLQTIAKHNELFNSGLESYEMGVNQFADLTDAEYKSMFSMPDPTVQKPALAEPYIADPESLSSVPKSFDWRQSGKVTPVRNQGSCGSCWAFSVIAAIESAYAIKKNKPGINLSEEQLVDCMNSKCGGQLITKGFDYVKAHGVENEGQYPYKAGSGHYGKCTEKASAPHTHIKGYKGLGHASGPNLATDGQIMAAIQANGPLSMQFNAAGNDFRNYKSGVITSNDMSWSAAHAVLLIGWGTEGGHDYWLFKNSWGTAWGAKGYFKMARGHNLRHINEFLYIPTL</sequence>
<dbReference type="SMART" id="SM00848">
    <property type="entry name" value="Inhibitor_I29"/>
    <property type="match status" value="1"/>
</dbReference>
<dbReference type="Gene3D" id="1.10.287.2250">
    <property type="match status" value="1"/>
</dbReference>
<keyword evidence="4" id="KW-0788">Thiol protease</keyword>
<accession>A0A7R9KZF8</accession>
<dbReference type="InterPro" id="IPR000169">
    <property type="entry name" value="Pept_cys_AS"/>
</dbReference>
<feature type="domain" description="Cathepsin propeptide inhibitor" evidence="8">
    <location>
        <begin position="3"/>
        <end position="58"/>
    </location>
</feature>
<dbReference type="InterPro" id="IPR025660">
    <property type="entry name" value="Pept_his_AS"/>
</dbReference>
<evidence type="ECO:0000256" key="5">
    <source>
        <dbReference type="ARBA" id="ARBA00023145"/>
    </source>
</evidence>
<evidence type="ECO:0000256" key="2">
    <source>
        <dbReference type="ARBA" id="ARBA00022670"/>
    </source>
</evidence>
<dbReference type="Gene3D" id="3.90.70.10">
    <property type="entry name" value="Cysteine proteinases"/>
    <property type="match status" value="1"/>
</dbReference>
<comment type="similarity">
    <text evidence="1">Belongs to the peptidase C1 family.</text>
</comment>
<dbReference type="InterPro" id="IPR000668">
    <property type="entry name" value="Peptidase_C1A_C"/>
</dbReference>
<dbReference type="PROSITE" id="PS00139">
    <property type="entry name" value="THIOL_PROTEASE_CYS"/>
    <property type="match status" value="1"/>
</dbReference>
<evidence type="ECO:0000313" key="10">
    <source>
        <dbReference type="Proteomes" id="UP000759131"/>
    </source>
</evidence>
<keyword evidence="6" id="KW-1015">Disulfide bond</keyword>
<dbReference type="OrthoDB" id="6484923at2759"/>
<dbReference type="SUPFAM" id="SSF54001">
    <property type="entry name" value="Cysteine proteinases"/>
    <property type="match status" value="1"/>
</dbReference>
<protein>
    <submittedName>
        <fullName evidence="9">Uncharacterized protein</fullName>
    </submittedName>
</protein>
<dbReference type="Pfam" id="PF08246">
    <property type="entry name" value="Inhibitor_I29"/>
    <property type="match status" value="1"/>
</dbReference>
<evidence type="ECO:0000256" key="6">
    <source>
        <dbReference type="ARBA" id="ARBA00023157"/>
    </source>
</evidence>
<evidence type="ECO:0000256" key="3">
    <source>
        <dbReference type="ARBA" id="ARBA00022801"/>
    </source>
</evidence>
<dbReference type="Pfam" id="PF00112">
    <property type="entry name" value="Peptidase_C1"/>
    <property type="match status" value="1"/>
</dbReference>
<dbReference type="PROSITE" id="PS00639">
    <property type="entry name" value="THIOL_PROTEASE_HIS"/>
    <property type="match status" value="1"/>
</dbReference>
<keyword evidence="3" id="KW-0378">Hydrolase</keyword>
<dbReference type="PROSITE" id="PS00640">
    <property type="entry name" value="THIOL_PROTEASE_ASN"/>
    <property type="match status" value="1"/>
</dbReference>
<proteinExistence type="inferred from homology"/>
<dbReference type="PANTHER" id="PTHR12411">
    <property type="entry name" value="CYSTEINE PROTEASE FAMILY C1-RELATED"/>
    <property type="match status" value="1"/>
</dbReference>
<dbReference type="PRINTS" id="PR00705">
    <property type="entry name" value="PAPAIN"/>
</dbReference>
<dbReference type="CDD" id="cd02248">
    <property type="entry name" value="Peptidase_C1A"/>
    <property type="match status" value="1"/>
</dbReference>
<evidence type="ECO:0000256" key="1">
    <source>
        <dbReference type="ARBA" id="ARBA00008455"/>
    </source>
</evidence>
<dbReference type="SMART" id="SM00645">
    <property type="entry name" value="Pept_C1"/>
    <property type="match status" value="1"/>
</dbReference>
<dbReference type="GO" id="GO:0008234">
    <property type="term" value="F:cysteine-type peptidase activity"/>
    <property type="evidence" value="ECO:0007669"/>
    <property type="project" value="UniProtKB-KW"/>
</dbReference>
<name>A0A7R9KZF8_9ACAR</name>
<dbReference type="InterPro" id="IPR039417">
    <property type="entry name" value="Peptidase_C1A_papain-like"/>
</dbReference>
<keyword evidence="2" id="KW-0645">Protease</keyword>